<dbReference type="InterPro" id="IPR029058">
    <property type="entry name" value="AB_hydrolase_fold"/>
</dbReference>
<proteinExistence type="inferred from homology"/>
<comment type="similarity">
    <text evidence="1">Belongs to the AB hydrolase superfamily. AB hydrolase 2 family.</text>
</comment>
<dbReference type="Pfam" id="PF02230">
    <property type="entry name" value="Abhydrolase_2"/>
    <property type="match status" value="1"/>
</dbReference>
<evidence type="ECO:0000256" key="2">
    <source>
        <dbReference type="ARBA" id="ARBA00022801"/>
    </source>
</evidence>
<dbReference type="SUPFAM" id="SSF53474">
    <property type="entry name" value="alpha/beta-Hydrolases"/>
    <property type="match status" value="1"/>
</dbReference>
<accession>A0A6B2JHQ1</accession>
<dbReference type="Proteomes" id="UP000474757">
    <property type="component" value="Unassembled WGS sequence"/>
</dbReference>
<dbReference type="PANTHER" id="PTHR10655">
    <property type="entry name" value="LYSOPHOSPHOLIPASE-RELATED"/>
    <property type="match status" value="1"/>
</dbReference>
<dbReference type="AlphaFoldDB" id="A0A6B2JHQ1"/>
<dbReference type="PANTHER" id="PTHR10655:SF17">
    <property type="entry name" value="LYSOPHOSPHOLIPASE-LIKE PROTEIN 1"/>
    <property type="match status" value="1"/>
</dbReference>
<gene>
    <name evidence="4" type="ORF">GZA08_07445</name>
</gene>
<dbReference type="InterPro" id="IPR003140">
    <property type="entry name" value="PLipase/COase/thioEstase"/>
</dbReference>
<evidence type="ECO:0000256" key="1">
    <source>
        <dbReference type="ARBA" id="ARBA00006499"/>
    </source>
</evidence>
<comment type="caution">
    <text evidence="4">The sequence shown here is derived from an EMBL/GenBank/DDBJ whole genome shotgun (WGS) entry which is preliminary data.</text>
</comment>
<reference evidence="4 5" key="1">
    <citation type="submission" date="2020-02" db="EMBL/GenBank/DDBJ databases">
        <title>Pseudoroseicyclus tamarix, sp. nov., isolated from offshore sediment of a Tamarix chinensis forest.</title>
        <authorList>
            <person name="Gai Y."/>
        </authorList>
    </citation>
    <scope>NUCLEOTIDE SEQUENCE [LARGE SCALE GENOMIC DNA]</scope>
    <source>
        <strain evidence="4 5">CLL3-39</strain>
    </source>
</reference>
<dbReference type="InterPro" id="IPR050565">
    <property type="entry name" value="LYPA1-2/EST-like"/>
</dbReference>
<name>A0A6B2JHQ1_9RHOB</name>
<feature type="domain" description="Phospholipase/carboxylesterase/thioesterase" evidence="3">
    <location>
        <begin position="8"/>
        <end position="216"/>
    </location>
</feature>
<keyword evidence="5" id="KW-1185">Reference proteome</keyword>
<dbReference type="RefSeq" id="WP_163891640.1">
    <property type="nucleotide sequence ID" value="NZ_JAAFYS010000002.1"/>
</dbReference>
<evidence type="ECO:0000259" key="3">
    <source>
        <dbReference type="Pfam" id="PF02230"/>
    </source>
</evidence>
<organism evidence="4 5">
    <name type="scientific">Pseudoroseicyclus tamaricis</name>
    <dbReference type="NCBI Taxonomy" id="2705421"/>
    <lineage>
        <taxon>Bacteria</taxon>
        <taxon>Pseudomonadati</taxon>
        <taxon>Pseudomonadota</taxon>
        <taxon>Alphaproteobacteria</taxon>
        <taxon>Rhodobacterales</taxon>
        <taxon>Paracoccaceae</taxon>
        <taxon>Pseudoroseicyclus</taxon>
    </lineage>
</organism>
<dbReference type="EMBL" id="JAAGAB010000002">
    <property type="protein sequence ID" value="NDV00803.1"/>
    <property type="molecule type" value="Genomic_DNA"/>
</dbReference>
<sequence>MTRGLRTERVEPRSGEMRSALIFLHGYGASGADLISLSEPMAEHMPDTLFLAPDAPEACAAAPMGLQWFPIPWIDGSSELEAQEGLLRAAADLNAFLDGVMVEEDLLPEQVAVLGFSQGTMMALHVLPRRDDPVAALAAFSGRLLEPELLTDEVVSRPPILLVHGDADEVVPPQSLPAAAEALQEAGWSEVFAHVDKGMGHGIAPEGLSVALAFLRERLGYRGGD</sequence>
<dbReference type="Gene3D" id="3.40.50.1820">
    <property type="entry name" value="alpha/beta hydrolase"/>
    <property type="match status" value="1"/>
</dbReference>
<dbReference type="GO" id="GO:0016787">
    <property type="term" value="F:hydrolase activity"/>
    <property type="evidence" value="ECO:0007669"/>
    <property type="project" value="UniProtKB-KW"/>
</dbReference>
<evidence type="ECO:0000313" key="4">
    <source>
        <dbReference type="EMBL" id="NDV00803.1"/>
    </source>
</evidence>
<evidence type="ECO:0000313" key="5">
    <source>
        <dbReference type="Proteomes" id="UP000474757"/>
    </source>
</evidence>
<protein>
    <submittedName>
        <fullName evidence="4">Prolyl oligopeptidase family serine peptidase</fullName>
    </submittedName>
</protein>
<keyword evidence="2" id="KW-0378">Hydrolase</keyword>